<accession>A0A7W8QJB0</accession>
<dbReference type="EMBL" id="JACHDB010000001">
    <property type="protein sequence ID" value="MBB5430818.1"/>
    <property type="molecule type" value="Genomic_DNA"/>
</dbReference>
<comment type="caution">
    <text evidence="3">The sequence shown here is derived from an EMBL/GenBank/DDBJ whole genome shotgun (WGS) entry which is preliminary data.</text>
</comment>
<dbReference type="InterPro" id="IPR025311">
    <property type="entry name" value="DUF4166"/>
</dbReference>
<dbReference type="RefSeq" id="WP_184388978.1">
    <property type="nucleotide sequence ID" value="NZ_BAAAJD010000049.1"/>
</dbReference>
<dbReference type="Pfam" id="PF13761">
    <property type="entry name" value="DUF4166"/>
    <property type="match status" value="1"/>
</dbReference>
<dbReference type="AlphaFoldDB" id="A0A7W8QJB0"/>
<sequence length="226" mass="24854">MTSLFQRAMGDGFDLLHPRLRERFSAGADTGTCCIGRGTMDRIWHGGAAVRLFLALGAVRNILVPRAGRDVPFVIENVPYTDALGREAVTFVRTFRLPGRPRRFDATMVYSPERGCIVDYLGTHQHLACDLFPEPDGRGGLVIRSGPLRFREGPLDVGVPAALGGTAEVRERYDERTGRFRISVRVGNPLLGPVFGYQGSFTTEHPRAAGRPLPAHLCPTREEARA</sequence>
<evidence type="ECO:0000256" key="1">
    <source>
        <dbReference type="SAM" id="MobiDB-lite"/>
    </source>
</evidence>
<evidence type="ECO:0000259" key="2">
    <source>
        <dbReference type="Pfam" id="PF13761"/>
    </source>
</evidence>
<proteinExistence type="predicted"/>
<dbReference type="Proteomes" id="UP000572635">
    <property type="component" value="Unassembled WGS sequence"/>
</dbReference>
<evidence type="ECO:0000313" key="3">
    <source>
        <dbReference type="EMBL" id="MBB5430818.1"/>
    </source>
</evidence>
<gene>
    <name evidence="3" type="ORF">HDA36_000902</name>
</gene>
<keyword evidence="4" id="KW-1185">Reference proteome</keyword>
<feature type="domain" description="DUF4166" evidence="2">
    <location>
        <begin position="16"/>
        <end position="201"/>
    </location>
</feature>
<name>A0A7W8QJB0_9ACTN</name>
<protein>
    <recommendedName>
        <fullName evidence="2">DUF4166 domain-containing protein</fullName>
    </recommendedName>
</protein>
<reference evidence="3 4" key="1">
    <citation type="submission" date="2020-08" db="EMBL/GenBank/DDBJ databases">
        <title>Sequencing the genomes of 1000 actinobacteria strains.</title>
        <authorList>
            <person name="Klenk H.-P."/>
        </authorList>
    </citation>
    <scope>NUCLEOTIDE SEQUENCE [LARGE SCALE GENOMIC DNA]</scope>
    <source>
        <strain evidence="3 4">DSM 44551</strain>
    </source>
</reference>
<evidence type="ECO:0000313" key="4">
    <source>
        <dbReference type="Proteomes" id="UP000572635"/>
    </source>
</evidence>
<feature type="region of interest" description="Disordered" evidence="1">
    <location>
        <begin position="206"/>
        <end position="226"/>
    </location>
</feature>
<organism evidence="3 4">
    <name type="scientific">Nocardiopsis composta</name>
    <dbReference type="NCBI Taxonomy" id="157465"/>
    <lineage>
        <taxon>Bacteria</taxon>
        <taxon>Bacillati</taxon>
        <taxon>Actinomycetota</taxon>
        <taxon>Actinomycetes</taxon>
        <taxon>Streptosporangiales</taxon>
        <taxon>Nocardiopsidaceae</taxon>
        <taxon>Nocardiopsis</taxon>
    </lineage>
</organism>